<comment type="caution">
    <text evidence="1">The sequence shown here is derived from an EMBL/GenBank/DDBJ whole genome shotgun (WGS) entry which is preliminary data.</text>
</comment>
<accession>A0A4V6RST1</accession>
<dbReference type="AlphaFoldDB" id="A0A4V6RST1"/>
<keyword evidence="2" id="KW-1185">Reference proteome</keyword>
<dbReference type="Proteomes" id="UP000306477">
    <property type="component" value="Unassembled WGS sequence"/>
</dbReference>
<gene>
    <name evidence="1" type="ORF">E1I69_21150</name>
</gene>
<evidence type="ECO:0000313" key="2">
    <source>
        <dbReference type="Proteomes" id="UP000306477"/>
    </source>
</evidence>
<organism evidence="1 2">
    <name type="scientific">Bacillus timonensis</name>
    <dbReference type="NCBI Taxonomy" id="1033734"/>
    <lineage>
        <taxon>Bacteria</taxon>
        <taxon>Bacillati</taxon>
        <taxon>Bacillota</taxon>
        <taxon>Bacilli</taxon>
        <taxon>Bacillales</taxon>
        <taxon>Bacillaceae</taxon>
        <taxon>Bacillus</taxon>
    </lineage>
</organism>
<reference evidence="1 2" key="1">
    <citation type="journal article" date="2019" name="Indoor Air">
        <title>Impacts of indoor surface finishes on bacterial viability.</title>
        <authorList>
            <person name="Hu J."/>
            <person name="Maamar S.B."/>
            <person name="Glawe A.J."/>
            <person name="Gottel N."/>
            <person name="Gilbert J.A."/>
            <person name="Hartmann E.M."/>
        </authorList>
    </citation>
    <scope>NUCLEOTIDE SEQUENCE [LARGE SCALE GENOMIC DNA]</scope>
    <source>
        <strain evidence="1 2">AF060A6</strain>
    </source>
</reference>
<evidence type="ECO:0008006" key="3">
    <source>
        <dbReference type="Google" id="ProtNLM"/>
    </source>
</evidence>
<protein>
    <recommendedName>
        <fullName evidence="3">DUF2564 family protein</fullName>
    </recommendedName>
</protein>
<evidence type="ECO:0000313" key="1">
    <source>
        <dbReference type="EMBL" id="THE09753.1"/>
    </source>
</evidence>
<dbReference type="EMBL" id="SLUB01000064">
    <property type="protein sequence ID" value="THE09753.1"/>
    <property type="molecule type" value="Genomic_DNA"/>
</dbReference>
<sequence length="59" mass="6845">MTLNFKSKLQEAQDIIHNAHHHLKQVNSNSIESEACHFAQSELEKAQQIIQQVQQQIHN</sequence>
<name>A0A4V6RST1_9BACI</name>
<proteinExistence type="predicted"/>